<dbReference type="InParanoid" id="K0YIJ4"/>
<comment type="caution">
    <text evidence="6">The sequence shown here is derived from an EMBL/GenBank/DDBJ whole genome shotgun (WGS) entry which is preliminary data.</text>
</comment>
<proteinExistence type="predicted"/>
<keyword evidence="7" id="KW-1185">Reference proteome</keyword>
<dbReference type="PATRIC" id="fig|742818.3.peg.1913"/>
<dbReference type="PRINTS" id="PR00455">
    <property type="entry name" value="HTHTETR"/>
</dbReference>
<evidence type="ECO:0000313" key="7">
    <source>
        <dbReference type="Proteomes" id="UP000006069"/>
    </source>
</evidence>
<dbReference type="GO" id="GO:0000976">
    <property type="term" value="F:transcription cis-regulatory region binding"/>
    <property type="evidence" value="ECO:0007669"/>
    <property type="project" value="TreeGrafter"/>
</dbReference>
<dbReference type="InterPro" id="IPR050109">
    <property type="entry name" value="HTH-type_TetR-like_transc_reg"/>
</dbReference>
<protein>
    <recommendedName>
        <fullName evidence="5">HTH tetR-type domain-containing protein</fullName>
    </recommendedName>
</protein>
<organism evidence="6 7">
    <name type="scientific">Slackia piriformis YIT 12062</name>
    <dbReference type="NCBI Taxonomy" id="742818"/>
    <lineage>
        <taxon>Bacteria</taxon>
        <taxon>Bacillati</taxon>
        <taxon>Actinomycetota</taxon>
        <taxon>Coriobacteriia</taxon>
        <taxon>Eggerthellales</taxon>
        <taxon>Eggerthellaceae</taxon>
        <taxon>Slackia</taxon>
    </lineage>
</organism>
<dbReference type="HOGENOM" id="CLU_097458_0_0_11"/>
<dbReference type="eggNOG" id="COG1309">
    <property type="taxonomic scope" value="Bacteria"/>
</dbReference>
<keyword evidence="2 4" id="KW-0238">DNA-binding</keyword>
<evidence type="ECO:0000256" key="4">
    <source>
        <dbReference type="PROSITE-ProRule" id="PRU00335"/>
    </source>
</evidence>
<dbReference type="EMBL" id="ADMD01000009">
    <property type="protein sequence ID" value="EJZ83291.1"/>
    <property type="molecule type" value="Genomic_DNA"/>
</dbReference>
<evidence type="ECO:0000259" key="5">
    <source>
        <dbReference type="PROSITE" id="PS50977"/>
    </source>
</evidence>
<keyword evidence="3" id="KW-0804">Transcription</keyword>
<dbReference type="Proteomes" id="UP000006069">
    <property type="component" value="Unassembled WGS sequence"/>
</dbReference>
<dbReference type="AlphaFoldDB" id="K0YIJ4"/>
<feature type="domain" description="HTH tetR-type" evidence="5">
    <location>
        <begin position="31"/>
        <end position="91"/>
    </location>
</feature>
<evidence type="ECO:0000256" key="1">
    <source>
        <dbReference type="ARBA" id="ARBA00023015"/>
    </source>
</evidence>
<dbReference type="InterPro" id="IPR001647">
    <property type="entry name" value="HTH_TetR"/>
</dbReference>
<dbReference type="Gene3D" id="1.10.357.10">
    <property type="entry name" value="Tetracycline Repressor, domain 2"/>
    <property type="match status" value="1"/>
</dbReference>
<dbReference type="PANTHER" id="PTHR30055:SF234">
    <property type="entry name" value="HTH-TYPE TRANSCRIPTIONAL REGULATOR BETI"/>
    <property type="match status" value="1"/>
</dbReference>
<feature type="DNA-binding region" description="H-T-H motif" evidence="4">
    <location>
        <begin position="54"/>
        <end position="73"/>
    </location>
</feature>
<gene>
    <name evidence="6" type="ORF">HMPREF9451_01810</name>
</gene>
<dbReference type="PROSITE" id="PS01081">
    <property type="entry name" value="HTH_TETR_1"/>
    <property type="match status" value="1"/>
</dbReference>
<dbReference type="InterPro" id="IPR023772">
    <property type="entry name" value="DNA-bd_HTH_TetR-type_CS"/>
</dbReference>
<name>K0YIJ4_9ACTN</name>
<accession>K0YIJ4</accession>
<keyword evidence="1" id="KW-0805">Transcription regulation</keyword>
<evidence type="ECO:0000313" key="6">
    <source>
        <dbReference type="EMBL" id="EJZ83291.1"/>
    </source>
</evidence>
<evidence type="ECO:0000256" key="3">
    <source>
        <dbReference type="ARBA" id="ARBA00023163"/>
    </source>
</evidence>
<evidence type="ECO:0000256" key="2">
    <source>
        <dbReference type="ARBA" id="ARBA00023125"/>
    </source>
</evidence>
<dbReference type="SUPFAM" id="SSF46689">
    <property type="entry name" value="Homeodomain-like"/>
    <property type="match status" value="1"/>
</dbReference>
<sequence length="231" mass="25876">MAFSDSSAANCGWPEPIHTVTRCVRTSKRCQGVPGDIVLAARLLFERDGVKKTTLTAVAKEAGITRTLLYYYFEDKDAVVQAVVEDYVEDIVESVATWNEQRVFGNTPDELRKCVATFRHVLYMSSGEPRPMFSVLDELGMRDEFAARAVREAVDCICRNIVSEYTAYRTVEIDLVPETFALVLYGVVGLMKAKPDITDDEISRLIAQTLRVDMRVLQPPPWSESPRGDGV</sequence>
<dbReference type="Pfam" id="PF00440">
    <property type="entry name" value="TetR_N"/>
    <property type="match status" value="1"/>
</dbReference>
<reference evidence="6 7" key="1">
    <citation type="submission" date="2012-08" db="EMBL/GenBank/DDBJ databases">
        <title>The Genome Sequence of Slackia piriformis YIT 12062.</title>
        <authorList>
            <consortium name="The Broad Institute Genome Sequencing Platform"/>
            <person name="Earl A."/>
            <person name="Ward D."/>
            <person name="Feldgarden M."/>
            <person name="Gevers D."/>
            <person name="Morotomi M."/>
            <person name="Walker B."/>
            <person name="Young S.K."/>
            <person name="Zeng Q."/>
            <person name="Gargeya S."/>
            <person name="Fitzgerald M."/>
            <person name="Haas B."/>
            <person name="Abouelleil A."/>
            <person name="Alvarado L."/>
            <person name="Arachchi H.M."/>
            <person name="Berlin A.M."/>
            <person name="Chapman S.B."/>
            <person name="Goldberg J."/>
            <person name="Griggs A."/>
            <person name="Gujja S."/>
            <person name="Hansen M."/>
            <person name="Howarth C."/>
            <person name="Imamovic A."/>
            <person name="Larimer J."/>
            <person name="McCowen C."/>
            <person name="Montmayeur A."/>
            <person name="Murphy C."/>
            <person name="Neiman D."/>
            <person name="Pearson M."/>
            <person name="Priest M."/>
            <person name="Roberts A."/>
            <person name="Saif S."/>
            <person name="Shea T."/>
            <person name="Sisk P."/>
            <person name="Sykes S."/>
            <person name="Wortman J."/>
            <person name="Nusbaum C."/>
            <person name="Birren B."/>
        </authorList>
    </citation>
    <scope>NUCLEOTIDE SEQUENCE [LARGE SCALE GENOMIC DNA]</scope>
    <source>
        <strain evidence="6 7">YIT 12062</strain>
    </source>
</reference>
<dbReference type="PROSITE" id="PS50977">
    <property type="entry name" value="HTH_TETR_2"/>
    <property type="match status" value="1"/>
</dbReference>
<dbReference type="GO" id="GO:0003700">
    <property type="term" value="F:DNA-binding transcription factor activity"/>
    <property type="evidence" value="ECO:0007669"/>
    <property type="project" value="TreeGrafter"/>
</dbReference>
<dbReference type="InterPro" id="IPR009057">
    <property type="entry name" value="Homeodomain-like_sf"/>
</dbReference>
<dbReference type="PANTHER" id="PTHR30055">
    <property type="entry name" value="HTH-TYPE TRANSCRIPTIONAL REGULATOR RUTR"/>
    <property type="match status" value="1"/>
</dbReference>